<keyword evidence="7" id="KW-1185">Reference proteome</keyword>
<keyword evidence="3" id="KW-0812">Transmembrane</keyword>
<proteinExistence type="predicted"/>
<evidence type="ECO:0000256" key="2">
    <source>
        <dbReference type="ARBA" id="ARBA00023054"/>
    </source>
</evidence>
<evidence type="ECO:0000259" key="5">
    <source>
        <dbReference type="Pfam" id="PF25954"/>
    </source>
</evidence>
<dbReference type="PANTHER" id="PTHR32347">
    <property type="entry name" value="EFFLUX SYSTEM COMPONENT YKNX-RELATED"/>
    <property type="match status" value="1"/>
</dbReference>
<sequence>MLPDAFAKITREKAAVSVIFLFIITATIFLFIFQAKHQAAVNSDHDSLTATGTVEAKKVMASFKVPGKIAALLVDEGGRVEQGQELASLDSRELTAKLIQAKGAFEAASAQARQAGSSVPLTSQQVETAIEQARAKVAQAEVGVTDAGQQLERAQALHDSGAISNKSFDDAKNNFDLAQNKLREAQSGLDQALSARLKVEAAQSQYEASVAQSNQAGGAVEEAQAYLDNTLLKAPISGYITQKLLEQGEMVNAGTPVLEITDVEHTYIKIFITENKIGRVQLGQAAEVTVDSLPGQVIPGKVVWINNAGDFAVHRAVNDQYEHDVRSFEVKVDVPNPDLVLKTGMTARVRLVEEGE</sequence>
<dbReference type="InterPro" id="IPR058625">
    <property type="entry name" value="MdtA-like_BSH"/>
</dbReference>
<evidence type="ECO:0000313" key="6">
    <source>
        <dbReference type="EMBL" id="TEB04244.1"/>
    </source>
</evidence>
<dbReference type="Gene3D" id="2.40.30.170">
    <property type="match status" value="1"/>
</dbReference>
<protein>
    <submittedName>
        <fullName evidence="6">Multidrug resistance protein MdtN</fullName>
    </submittedName>
</protein>
<dbReference type="GO" id="GO:0030313">
    <property type="term" value="C:cell envelope"/>
    <property type="evidence" value="ECO:0007669"/>
    <property type="project" value="UniProtKB-SubCell"/>
</dbReference>
<dbReference type="PANTHER" id="PTHR32347:SF23">
    <property type="entry name" value="BLL5650 PROTEIN"/>
    <property type="match status" value="1"/>
</dbReference>
<dbReference type="GO" id="GO:0015562">
    <property type="term" value="F:efflux transmembrane transporter activity"/>
    <property type="evidence" value="ECO:0007669"/>
    <property type="project" value="InterPro"/>
</dbReference>
<dbReference type="AlphaFoldDB" id="A0A4Y7R5I9"/>
<comment type="subcellular location">
    <subcellularLocation>
        <location evidence="1">Cell envelope</location>
    </subcellularLocation>
</comment>
<dbReference type="Gene3D" id="2.40.50.100">
    <property type="match status" value="2"/>
</dbReference>
<evidence type="ECO:0000259" key="4">
    <source>
        <dbReference type="Pfam" id="PF25917"/>
    </source>
</evidence>
<gene>
    <name evidence="6" type="primary">mdtN</name>
    <name evidence="6" type="ORF">Psch_03969</name>
</gene>
<keyword evidence="3" id="KW-0472">Membrane</keyword>
<dbReference type="SUPFAM" id="SSF111369">
    <property type="entry name" value="HlyD-like secretion proteins"/>
    <property type="match status" value="3"/>
</dbReference>
<feature type="transmembrane region" description="Helical" evidence="3">
    <location>
        <begin position="14"/>
        <end position="33"/>
    </location>
</feature>
<evidence type="ECO:0000313" key="7">
    <source>
        <dbReference type="Proteomes" id="UP000298324"/>
    </source>
</evidence>
<dbReference type="Pfam" id="PF25954">
    <property type="entry name" value="Beta-barrel_RND_2"/>
    <property type="match status" value="1"/>
</dbReference>
<accession>A0A4Y7R5I9</accession>
<dbReference type="RefSeq" id="WP_190259416.1">
    <property type="nucleotide sequence ID" value="NZ_QFGA01000004.1"/>
</dbReference>
<evidence type="ECO:0000256" key="1">
    <source>
        <dbReference type="ARBA" id="ARBA00004196"/>
    </source>
</evidence>
<dbReference type="InterPro" id="IPR050465">
    <property type="entry name" value="UPF0194_transport"/>
</dbReference>
<reference evidence="6 7" key="1">
    <citation type="journal article" date="2018" name="Environ. Microbiol.">
        <title>Novel energy conservation strategies and behaviour of Pelotomaculum schinkii driving syntrophic propionate catabolism.</title>
        <authorList>
            <person name="Hidalgo-Ahumada C.A.P."/>
            <person name="Nobu M.K."/>
            <person name="Narihiro T."/>
            <person name="Tamaki H."/>
            <person name="Liu W.T."/>
            <person name="Kamagata Y."/>
            <person name="Stams A.J.M."/>
            <person name="Imachi H."/>
            <person name="Sousa D.Z."/>
        </authorList>
    </citation>
    <scope>NUCLEOTIDE SEQUENCE [LARGE SCALE GENOMIC DNA]</scope>
    <source>
        <strain evidence="6 7">HH</strain>
    </source>
</reference>
<feature type="domain" description="Multidrug resistance protein MdtA-like barrel-sandwich hybrid" evidence="4">
    <location>
        <begin position="64"/>
        <end position="260"/>
    </location>
</feature>
<dbReference type="InterPro" id="IPR058792">
    <property type="entry name" value="Beta-barrel_RND_2"/>
</dbReference>
<dbReference type="Proteomes" id="UP000298324">
    <property type="component" value="Unassembled WGS sequence"/>
</dbReference>
<dbReference type="Pfam" id="PF25917">
    <property type="entry name" value="BSH_RND"/>
    <property type="match status" value="1"/>
</dbReference>
<dbReference type="Gene3D" id="1.10.287.470">
    <property type="entry name" value="Helix hairpin bin"/>
    <property type="match status" value="2"/>
</dbReference>
<name>A0A4Y7R5I9_9FIRM</name>
<evidence type="ECO:0000256" key="3">
    <source>
        <dbReference type="SAM" id="Phobius"/>
    </source>
</evidence>
<keyword evidence="3" id="KW-1133">Transmembrane helix</keyword>
<organism evidence="6 7">
    <name type="scientific">Pelotomaculum schinkii</name>
    <dbReference type="NCBI Taxonomy" id="78350"/>
    <lineage>
        <taxon>Bacteria</taxon>
        <taxon>Bacillati</taxon>
        <taxon>Bacillota</taxon>
        <taxon>Clostridia</taxon>
        <taxon>Eubacteriales</taxon>
        <taxon>Desulfotomaculaceae</taxon>
        <taxon>Pelotomaculum</taxon>
    </lineage>
</organism>
<dbReference type="EMBL" id="QFGA01000004">
    <property type="protein sequence ID" value="TEB04244.1"/>
    <property type="molecule type" value="Genomic_DNA"/>
</dbReference>
<feature type="domain" description="CusB-like beta-barrel" evidence="5">
    <location>
        <begin position="270"/>
        <end position="354"/>
    </location>
</feature>
<comment type="caution">
    <text evidence="6">The sequence shown here is derived from an EMBL/GenBank/DDBJ whole genome shotgun (WGS) entry which is preliminary data.</text>
</comment>
<keyword evidence="2" id="KW-0175">Coiled coil</keyword>